<evidence type="ECO:0000256" key="1">
    <source>
        <dbReference type="ARBA" id="ARBA00023098"/>
    </source>
</evidence>
<dbReference type="PANTHER" id="PTHR12406:SF38">
    <property type="entry name" value="PNPLA DOMAIN-CONTAINING PROTEIN"/>
    <property type="match status" value="1"/>
</dbReference>
<dbReference type="InterPro" id="IPR033562">
    <property type="entry name" value="PLPL"/>
</dbReference>
<protein>
    <recommendedName>
        <fullName evidence="2">PNPLA domain-containing protein</fullName>
    </recommendedName>
</protein>
<organism evidence="3">
    <name type="scientific">viral metagenome</name>
    <dbReference type="NCBI Taxonomy" id="1070528"/>
    <lineage>
        <taxon>unclassified sequences</taxon>
        <taxon>metagenomes</taxon>
        <taxon>organismal metagenomes</taxon>
    </lineage>
</organism>
<keyword evidence="1" id="KW-0443">Lipid metabolism</keyword>
<dbReference type="Pfam" id="PF01734">
    <property type="entry name" value="Patatin"/>
    <property type="match status" value="1"/>
</dbReference>
<sequence>MKITSYENFSKYLSILLNESHTNHWLKYKNTSIDLILDGGAFSGSYLLGGLIYLSNISSHLRIERISGTSVGSLFGLLYLCDHISKFNYKFYKKFRKCFKKKGNLSVLKHCLRFLKKYIPNDFYLFCNNKLYITFYDIDQKKQILQFIYSSNDDVISAVYKSCFIPLLINGKISIENKYIDGIYPYIFPESGCKHVIFMDLHSNYLNKMINIKNEKNNHHRILCGIFETHHFFMYGSSCLCSNFYKNKHYYYCIFKIRKTIAQYIVSILHLFQKYYLTPIKNNKNSLYIYKYIITHFKNIFPYIIKLIANNYLI</sequence>
<name>A0A6C0AWA5_9ZZZZ</name>
<dbReference type="GO" id="GO:0016020">
    <property type="term" value="C:membrane"/>
    <property type="evidence" value="ECO:0007669"/>
    <property type="project" value="TreeGrafter"/>
</dbReference>
<dbReference type="Gene3D" id="3.40.1090.10">
    <property type="entry name" value="Cytosolic phospholipase A2 catalytic domain"/>
    <property type="match status" value="1"/>
</dbReference>
<dbReference type="PANTHER" id="PTHR12406">
    <property type="entry name" value="CALCIUM-INDEPENDENT PHOSPHOLIPASE A2 IPLA2 -RELATED"/>
    <property type="match status" value="1"/>
</dbReference>
<dbReference type="EMBL" id="MN738775">
    <property type="protein sequence ID" value="QHS84239.1"/>
    <property type="molecule type" value="Genomic_DNA"/>
</dbReference>
<dbReference type="GO" id="GO:0055088">
    <property type="term" value="P:lipid homeostasis"/>
    <property type="evidence" value="ECO:0007669"/>
    <property type="project" value="TreeGrafter"/>
</dbReference>
<dbReference type="AlphaFoldDB" id="A0A6C0AWA5"/>
<evidence type="ECO:0000313" key="3">
    <source>
        <dbReference type="EMBL" id="QHS84239.1"/>
    </source>
</evidence>
<dbReference type="InterPro" id="IPR002641">
    <property type="entry name" value="PNPLA_dom"/>
</dbReference>
<dbReference type="GO" id="GO:0005811">
    <property type="term" value="C:lipid droplet"/>
    <property type="evidence" value="ECO:0007669"/>
    <property type="project" value="TreeGrafter"/>
</dbReference>
<dbReference type="SUPFAM" id="SSF52151">
    <property type="entry name" value="FabD/lysophospholipase-like"/>
    <property type="match status" value="1"/>
</dbReference>
<dbReference type="GO" id="GO:0019433">
    <property type="term" value="P:triglyceride catabolic process"/>
    <property type="evidence" value="ECO:0007669"/>
    <property type="project" value="TreeGrafter"/>
</dbReference>
<dbReference type="GO" id="GO:0005737">
    <property type="term" value="C:cytoplasm"/>
    <property type="evidence" value="ECO:0007669"/>
    <property type="project" value="TreeGrafter"/>
</dbReference>
<dbReference type="PROSITE" id="PS51635">
    <property type="entry name" value="PNPLA"/>
    <property type="match status" value="1"/>
</dbReference>
<proteinExistence type="predicted"/>
<dbReference type="InterPro" id="IPR016035">
    <property type="entry name" value="Acyl_Trfase/lysoPLipase"/>
</dbReference>
<accession>A0A6C0AWA5</accession>
<dbReference type="GO" id="GO:0004806">
    <property type="term" value="F:triacylglycerol lipase activity"/>
    <property type="evidence" value="ECO:0007669"/>
    <property type="project" value="TreeGrafter"/>
</dbReference>
<feature type="domain" description="PNPLA" evidence="2">
    <location>
        <begin position="35"/>
        <end position="194"/>
    </location>
</feature>
<reference evidence="3" key="1">
    <citation type="journal article" date="2020" name="Nature">
        <title>Giant virus diversity and host interactions through global metagenomics.</title>
        <authorList>
            <person name="Schulz F."/>
            <person name="Roux S."/>
            <person name="Paez-Espino D."/>
            <person name="Jungbluth S."/>
            <person name="Walsh D.A."/>
            <person name="Denef V.J."/>
            <person name="McMahon K.D."/>
            <person name="Konstantinidis K.T."/>
            <person name="Eloe-Fadrosh E.A."/>
            <person name="Kyrpides N.C."/>
            <person name="Woyke T."/>
        </authorList>
    </citation>
    <scope>NUCLEOTIDE SEQUENCE</scope>
    <source>
        <strain evidence="3">GVMAG-S-ERX555965-48</strain>
    </source>
</reference>
<evidence type="ECO:0000259" key="2">
    <source>
        <dbReference type="PROSITE" id="PS51635"/>
    </source>
</evidence>